<keyword evidence="1" id="KW-0472">Membrane</keyword>
<sequence length="162" mass="16332">MQQRGFTLIELIIVIVILGILAVTAAPRFIDFQSDARGSTLQGLKGGLQGGANLVYAKAAIAGVQNSTTAVDVTVNGSAVSTIYGYPTAAGLSAGLSNWTDIDVTNDWTLTLGTADAATPALGSAAFTPASAAYDSAVACYVLYTEATASSAATVTVTTTDC</sequence>
<gene>
    <name evidence="2" type="ORF">BFC17_08365</name>
</gene>
<dbReference type="InterPro" id="IPR045584">
    <property type="entry name" value="Pilin-like"/>
</dbReference>
<comment type="caution">
    <text evidence="2">The sequence shown here is derived from an EMBL/GenBank/DDBJ whole genome shotgun (WGS) entry which is preliminary data.</text>
</comment>
<dbReference type="PROSITE" id="PS00409">
    <property type="entry name" value="PROKAR_NTER_METHYL"/>
    <property type="match status" value="1"/>
</dbReference>
<evidence type="ECO:0008006" key="4">
    <source>
        <dbReference type="Google" id="ProtNLM"/>
    </source>
</evidence>
<evidence type="ECO:0000313" key="2">
    <source>
        <dbReference type="EMBL" id="OFI32222.1"/>
    </source>
</evidence>
<dbReference type="EMBL" id="MJIC01000021">
    <property type="protein sequence ID" value="OFI32222.1"/>
    <property type="molecule type" value="Genomic_DNA"/>
</dbReference>
<dbReference type="Proteomes" id="UP000176037">
    <property type="component" value="Unassembled WGS sequence"/>
</dbReference>
<organism evidence="2 3">
    <name type="scientific">Alteromonas lipolytica</name>
    <dbReference type="NCBI Taxonomy" id="1856405"/>
    <lineage>
        <taxon>Bacteria</taxon>
        <taxon>Pseudomonadati</taxon>
        <taxon>Pseudomonadota</taxon>
        <taxon>Gammaproteobacteria</taxon>
        <taxon>Alteromonadales</taxon>
        <taxon>Alteromonadaceae</taxon>
        <taxon>Alteromonas/Salinimonas group</taxon>
        <taxon>Alteromonas</taxon>
    </lineage>
</organism>
<dbReference type="STRING" id="1856405.BFC17_08365"/>
<reference evidence="2 3" key="1">
    <citation type="submission" date="2016-09" db="EMBL/GenBank/DDBJ databases">
        <title>Alteromonas lipolytica, a new species isolated from sea water.</title>
        <authorList>
            <person name="Wu Y.-H."/>
            <person name="Cheng H."/>
            <person name="Xu X.-W."/>
        </authorList>
    </citation>
    <scope>NUCLEOTIDE SEQUENCE [LARGE SCALE GENOMIC DNA]</scope>
    <source>
        <strain evidence="2 3">JW12</strain>
    </source>
</reference>
<dbReference type="AlphaFoldDB" id="A0A1E8F8I3"/>
<dbReference type="Pfam" id="PF07963">
    <property type="entry name" value="N_methyl"/>
    <property type="match status" value="1"/>
</dbReference>
<evidence type="ECO:0000256" key="1">
    <source>
        <dbReference type="SAM" id="Phobius"/>
    </source>
</evidence>
<feature type="transmembrane region" description="Helical" evidence="1">
    <location>
        <begin position="6"/>
        <end position="27"/>
    </location>
</feature>
<evidence type="ECO:0000313" key="3">
    <source>
        <dbReference type="Proteomes" id="UP000176037"/>
    </source>
</evidence>
<dbReference type="InterPro" id="IPR012902">
    <property type="entry name" value="N_methyl_site"/>
</dbReference>
<dbReference type="SUPFAM" id="SSF54523">
    <property type="entry name" value="Pili subunits"/>
    <property type="match status" value="1"/>
</dbReference>
<accession>A0A1E8F8I3</accession>
<dbReference type="Gene3D" id="3.30.700.10">
    <property type="entry name" value="Glycoprotein, Type 4 Pilin"/>
    <property type="match status" value="1"/>
</dbReference>
<protein>
    <recommendedName>
        <fullName evidence="4">MSHA biogenesis protein MshA</fullName>
    </recommendedName>
</protein>
<keyword evidence="3" id="KW-1185">Reference proteome</keyword>
<dbReference type="RefSeq" id="WP_070178691.1">
    <property type="nucleotide sequence ID" value="NZ_BMJR01000010.1"/>
</dbReference>
<keyword evidence="1" id="KW-0812">Transmembrane</keyword>
<name>A0A1E8F8I3_9ALTE</name>
<proteinExistence type="predicted"/>
<dbReference type="NCBIfam" id="TIGR02532">
    <property type="entry name" value="IV_pilin_GFxxxE"/>
    <property type="match status" value="1"/>
</dbReference>
<keyword evidence="1" id="KW-1133">Transmembrane helix</keyword>